<dbReference type="GO" id="GO:0004672">
    <property type="term" value="F:protein kinase activity"/>
    <property type="evidence" value="ECO:0007669"/>
    <property type="project" value="InterPro"/>
</dbReference>
<comment type="caution">
    <text evidence="6">The sequence shown here is derived from an EMBL/GenBank/DDBJ whole genome shotgun (WGS) entry which is preliminary data.</text>
</comment>
<keyword evidence="7" id="KW-1185">Reference proteome</keyword>
<evidence type="ECO:0000256" key="3">
    <source>
        <dbReference type="PROSITE-ProRule" id="PRU10141"/>
    </source>
</evidence>
<dbReference type="InterPro" id="IPR017441">
    <property type="entry name" value="Protein_kinase_ATP_BS"/>
</dbReference>
<evidence type="ECO:0000256" key="1">
    <source>
        <dbReference type="ARBA" id="ARBA00022741"/>
    </source>
</evidence>
<evidence type="ECO:0000259" key="5">
    <source>
        <dbReference type="PROSITE" id="PS50011"/>
    </source>
</evidence>
<dbReference type="Gene3D" id="3.30.200.20">
    <property type="entry name" value="Phosphorylase Kinase, domain 1"/>
    <property type="match status" value="2"/>
</dbReference>
<keyword evidence="1 3" id="KW-0547">Nucleotide-binding</keyword>
<proteinExistence type="predicted"/>
<accession>A0A4V3UP63</accession>
<gene>
    <name evidence="6" type="ORF">EYZ11_006646</name>
</gene>
<dbReference type="EMBL" id="SOSA01000239">
    <property type="protein sequence ID" value="THC93864.1"/>
    <property type="molecule type" value="Genomic_DNA"/>
</dbReference>
<name>A0A4V3UP63_9EURO</name>
<dbReference type="STRING" id="1220188.A0A4V3UP63"/>
<dbReference type="InterPro" id="IPR000719">
    <property type="entry name" value="Prot_kinase_dom"/>
</dbReference>
<dbReference type="GO" id="GO:0005524">
    <property type="term" value="F:ATP binding"/>
    <property type="evidence" value="ECO:0007669"/>
    <property type="project" value="UniProtKB-UniRule"/>
</dbReference>
<feature type="domain" description="Protein kinase" evidence="5">
    <location>
        <begin position="10"/>
        <end position="313"/>
    </location>
</feature>
<dbReference type="PROSITE" id="PS00107">
    <property type="entry name" value="PROTEIN_KINASE_ATP"/>
    <property type="match status" value="1"/>
</dbReference>
<sequence length="510" mass="57690">MLQVFENMYTVTQRKLGSGAYGQVHMAFEKETGQQLACKIIDLRALSDKFFREAEEQQSRLFKKKLLYSSTGIMASREFKKPFSKKVLEKLKVYNREAKILANLSHPNIIGIEKVIKSSNTVYLFQELITAGDLFSYIQYKGGKLGDIEAAVIVRQVLMALEYLHDRDVVHRDLKPDNILMTSLADGCRVVLTDFGCARMVQPSTGRMSTVIGTFDYSAPEVLKSSKQGYTKAVDLWSLGCVTAVLLTGEIPFKDAFATSPIDISRTQGIDQLEANLKWNNAGKRAADFVRRLLVFDETERMNVKQALHHSWFSNSAHRNEFEALYKRSIGNWKPRVRKETLIVNIRDLITASKERENSKSHSSGLLGVNGISIRDDSQSQLGSDAASPMSMEEPGMHAADLDESSQISDDNWLEEKVQESIFEHKDTIKGKYLANQGIHITLNPRPEDWTPNPLAMAHDIRESQVNTSSWDGEEVYEEINNIVTGKRQHVVYGTNIYQDLYSSMVEVER</sequence>
<dbReference type="Pfam" id="PF00069">
    <property type="entry name" value="Pkinase"/>
    <property type="match status" value="1"/>
</dbReference>
<reference evidence="6 7" key="1">
    <citation type="submission" date="2019-03" db="EMBL/GenBank/DDBJ databases">
        <title>The genome sequence of a newly discovered highly antifungal drug resistant Aspergillus species, Aspergillus tanneri NIH 1004.</title>
        <authorList>
            <person name="Mounaud S."/>
            <person name="Singh I."/>
            <person name="Joardar V."/>
            <person name="Pakala S."/>
            <person name="Pakala S."/>
            <person name="Venepally P."/>
            <person name="Hoover J."/>
            <person name="Nierman W."/>
            <person name="Chung J."/>
            <person name="Losada L."/>
        </authorList>
    </citation>
    <scope>NUCLEOTIDE SEQUENCE [LARGE SCALE GENOMIC DNA]</scope>
    <source>
        <strain evidence="6 7">NIH1004</strain>
    </source>
</reference>
<dbReference type="VEuPathDB" id="FungiDB:EYZ11_006646"/>
<dbReference type="PROSITE" id="PS00108">
    <property type="entry name" value="PROTEIN_KINASE_ST"/>
    <property type="match status" value="1"/>
</dbReference>
<dbReference type="PROSITE" id="PS50011">
    <property type="entry name" value="PROTEIN_KINASE_DOM"/>
    <property type="match status" value="1"/>
</dbReference>
<dbReference type="Proteomes" id="UP000308092">
    <property type="component" value="Unassembled WGS sequence"/>
</dbReference>
<dbReference type="AlphaFoldDB" id="A0A4V3UP63"/>
<evidence type="ECO:0000256" key="2">
    <source>
        <dbReference type="ARBA" id="ARBA00022840"/>
    </source>
</evidence>
<dbReference type="InterPro" id="IPR011009">
    <property type="entry name" value="Kinase-like_dom_sf"/>
</dbReference>
<keyword evidence="2 3" id="KW-0067">ATP-binding</keyword>
<dbReference type="PANTHER" id="PTHR24347">
    <property type="entry name" value="SERINE/THREONINE-PROTEIN KINASE"/>
    <property type="match status" value="1"/>
</dbReference>
<organism evidence="6 7">
    <name type="scientific">Aspergillus tanneri</name>
    <dbReference type="NCBI Taxonomy" id="1220188"/>
    <lineage>
        <taxon>Eukaryota</taxon>
        <taxon>Fungi</taxon>
        <taxon>Dikarya</taxon>
        <taxon>Ascomycota</taxon>
        <taxon>Pezizomycotina</taxon>
        <taxon>Eurotiomycetes</taxon>
        <taxon>Eurotiomycetidae</taxon>
        <taxon>Eurotiales</taxon>
        <taxon>Aspergillaceae</taxon>
        <taxon>Aspergillus</taxon>
        <taxon>Aspergillus subgen. Circumdati</taxon>
    </lineage>
</organism>
<protein>
    <recommendedName>
        <fullName evidence="5">Protein kinase domain-containing protein</fullName>
    </recommendedName>
</protein>
<feature type="region of interest" description="Disordered" evidence="4">
    <location>
        <begin position="377"/>
        <end position="396"/>
    </location>
</feature>
<dbReference type="SUPFAM" id="SSF56112">
    <property type="entry name" value="Protein kinase-like (PK-like)"/>
    <property type="match status" value="1"/>
</dbReference>
<dbReference type="SMART" id="SM00220">
    <property type="entry name" value="S_TKc"/>
    <property type="match status" value="1"/>
</dbReference>
<dbReference type="InterPro" id="IPR008271">
    <property type="entry name" value="Ser/Thr_kinase_AS"/>
</dbReference>
<feature type="binding site" evidence="3">
    <location>
        <position position="39"/>
    </location>
    <ligand>
        <name>ATP</name>
        <dbReference type="ChEBI" id="CHEBI:30616"/>
    </ligand>
</feature>
<evidence type="ECO:0000313" key="7">
    <source>
        <dbReference type="Proteomes" id="UP000308092"/>
    </source>
</evidence>
<evidence type="ECO:0000313" key="6">
    <source>
        <dbReference type="EMBL" id="THC93864.1"/>
    </source>
</evidence>
<dbReference type="Gene3D" id="1.10.510.10">
    <property type="entry name" value="Transferase(Phosphotransferase) domain 1"/>
    <property type="match status" value="1"/>
</dbReference>
<evidence type="ECO:0000256" key="4">
    <source>
        <dbReference type="SAM" id="MobiDB-lite"/>
    </source>
</evidence>